<evidence type="ECO:0000313" key="1">
    <source>
        <dbReference type="EMBL" id="MBX37454.1"/>
    </source>
</evidence>
<organism evidence="1">
    <name type="scientific">Rhizophora mucronata</name>
    <name type="common">Asiatic mangrove</name>
    <dbReference type="NCBI Taxonomy" id="61149"/>
    <lineage>
        <taxon>Eukaryota</taxon>
        <taxon>Viridiplantae</taxon>
        <taxon>Streptophyta</taxon>
        <taxon>Embryophyta</taxon>
        <taxon>Tracheophyta</taxon>
        <taxon>Spermatophyta</taxon>
        <taxon>Magnoliopsida</taxon>
        <taxon>eudicotyledons</taxon>
        <taxon>Gunneridae</taxon>
        <taxon>Pentapetalae</taxon>
        <taxon>rosids</taxon>
        <taxon>fabids</taxon>
        <taxon>Malpighiales</taxon>
        <taxon>Rhizophoraceae</taxon>
        <taxon>Rhizophora</taxon>
    </lineage>
</organism>
<dbReference type="AlphaFoldDB" id="A0A2P2N4P3"/>
<dbReference type="EMBL" id="GGEC01056970">
    <property type="protein sequence ID" value="MBX37454.1"/>
    <property type="molecule type" value="Transcribed_RNA"/>
</dbReference>
<accession>A0A2P2N4P3</accession>
<sequence>MKKPISPKGSIIQYFLIHSSPPNLTTPKST</sequence>
<proteinExistence type="predicted"/>
<protein>
    <submittedName>
        <fullName evidence="1">Uncharacterized protein</fullName>
    </submittedName>
</protein>
<name>A0A2P2N4P3_RHIMU</name>
<reference evidence="1" key="1">
    <citation type="submission" date="2018-02" db="EMBL/GenBank/DDBJ databases">
        <title>Rhizophora mucronata_Transcriptome.</title>
        <authorList>
            <person name="Meera S.P."/>
            <person name="Sreeshan A."/>
            <person name="Augustine A."/>
        </authorList>
    </citation>
    <scope>NUCLEOTIDE SEQUENCE</scope>
    <source>
        <tissue evidence="1">Leaf</tissue>
    </source>
</reference>